<gene>
    <name evidence="1" type="ORF">EOD42_00245</name>
</gene>
<sequence>MKLQINIKSPAGHVSWKAQGDSSQDIRSSIVAALDGYFSAAGSAPGELVISVQPMCEVETPPARARATGPSRGRCGS</sequence>
<organism evidence="1 2">
    <name type="scientific">Rhodovarius crocodyli</name>
    <dbReference type="NCBI Taxonomy" id="1979269"/>
    <lineage>
        <taxon>Bacteria</taxon>
        <taxon>Pseudomonadati</taxon>
        <taxon>Pseudomonadota</taxon>
        <taxon>Alphaproteobacteria</taxon>
        <taxon>Acetobacterales</taxon>
        <taxon>Roseomonadaceae</taxon>
        <taxon>Rhodovarius</taxon>
    </lineage>
</organism>
<dbReference type="Proteomes" id="UP000282957">
    <property type="component" value="Unassembled WGS sequence"/>
</dbReference>
<reference evidence="1 2" key="1">
    <citation type="submission" date="2019-01" db="EMBL/GenBank/DDBJ databases">
        <authorList>
            <person name="Chen W.-M."/>
        </authorList>
    </citation>
    <scope>NUCLEOTIDE SEQUENCE [LARGE SCALE GENOMIC DNA]</scope>
    <source>
        <strain evidence="1 2">CCP-6</strain>
    </source>
</reference>
<dbReference type="AlphaFoldDB" id="A0A437MLT4"/>
<dbReference type="EMBL" id="SACL01000001">
    <property type="protein sequence ID" value="RVT98583.1"/>
    <property type="molecule type" value="Genomic_DNA"/>
</dbReference>
<evidence type="ECO:0000313" key="1">
    <source>
        <dbReference type="EMBL" id="RVT98583.1"/>
    </source>
</evidence>
<keyword evidence="2" id="KW-1185">Reference proteome</keyword>
<comment type="caution">
    <text evidence="1">The sequence shown here is derived from an EMBL/GenBank/DDBJ whole genome shotgun (WGS) entry which is preliminary data.</text>
</comment>
<evidence type="ECO:0000313" key="2">
    <source>
        <dbReference type="Proteomes" id="UP000282957"/>
    </source>
</evidence>
<accession>A0A437MLT4</accession>
<dbReference type="RefSeq" id="WP_127785055.1">
    <property type="nucleotide sequence ID" value="NZ_SACL01000001.1"/>
</dbReference>
<proteinExistence type="predicted"/>
<name>A0A437MLT4_9PROT</name>
<protein>
    <submittedName>
        <fullName evidence="1">Uncharacterized protein</fullName>
    </submittedName>
</protein>